<feature type="domain" description="TadE-like" evidence="2">
    <location>
        <begin position="22"/>
        <end position="63"/>
    </location>
</feature>
<name>A0ABW3C2N5_SPHXN</name>
<feature type="transmembrane region" description="Helical" evidence="1">
    <location>
        <begin position="21"/>
        <end position="43"/>
    </location>
</feature>
<accession>A0ABW3C2N5</accession>
<sequence>MTTKRVRLFQKVRTPLRDDESGVAFMEFAFALPFLMVALLGGLELVHLALTHQQLSRIATSTADLAARYRASIDEVDVNTLFMGSQMSASFDDFDTNGRIVLSSVTRNADDDGHWIRWQRCEGDLARASAIGEEGDGEDDDSIDEVNGMIVTDPNNVLVAEVTYRYTPWFFPVRSSILRSIAPIFTERDITYTSAFIARELTLRNITNTTSLSDGDRRLCD</sequence>
<proteinExistence type="predicted"/>
<dbReference type="Pfam" id="PF07811">
    <property type="entry name" value="TadE"/>
    <property type="match status" value="1"/>
</dbReference>
<evidence type="ECO:0000256" key="1">
    <source>
        <dbReference type="SAM" id="Phobius"/>
    </source>
</evidence>
<evidence type="ECO:0000259" key="2">
    <source>
        <dbReference type="Pfam" id="PF07811"/>
    </source>
</evidence>
<comment type="caution">
    <text evidence="3">The sequence shown here is derived from an EMBL/GenBank/DDBJ whole genome shotgun (WGS) entry which is preliminary data.</text>
</comment>
<dbReference type="Proteomes" id="UP001597124">
    <property type="component" value="Unassembled WGS sequence"/>
</dbReference>
<keyword evidence="4" id="KW-1185">Reference proteome</keyword>
<dbReference type="EMBL" id="JBHTIK010000002">
    <property type="protein sequence ID" value="MFD0847879.1"/>
    <property type="molecule type" value="Genomic_DNA"/>
</dbReference>
<evidence type="ECO:0000313" key="4">
    <source>
        <dbReference type="Proteomes" id="UP001597124"/>
    </source>
</evidence>
<keyword evidence="1" id="KW-0812">Transmembrane</keyword>
<dbReference type="InterPro" id="IPR012495">
    <property type="entry name" value="TadE-like_dom"/>
</dbReference>
<keyword evidence="1" id="KW-1133">Transmembrane helix</keyword>
<reference evidence="4" key="1">
    <citation type="journal article" date="2019" name="Int. J. Syst. Evol. Microbiol.">
        <title>The Global Catalogue of Microorganisms (GCM) 10K type strain sequencing project: providing services to taxonomists for standard genome sequencing and annotation.</title>
        <authorList>
            <consortium name="The Broad Institute Genomics Platform"/>
            <consortium name="The Broad Institute Genome Sequencing Center for Infectious Disease"/>
            <person name="Wu L."/>
            <person name="Ma J."/>
        </authorList>
    </citation>
    <scope>NUCLEOTIDE SEQUENCE [LARGE SCALE GENOMIC DNA]</scope>
    <source>
        <strain evidence="4">CCUG 52537</strain>
    </source>
</reference>
<keyword evidence="1" id="KW-0472">Membrane</keyword>
<gene>
    <name evidence="3" type="ORF">ACFQ00_06035</name>
</gene>
<organism evidence="3 4">
    <name type="scientific">Sphingosinicella xenopeptidilytica</name>
    <dbReference type="NCBI Taxonomy" id="364098"/>
    <lineage>
        <taxon>Bacteria</taxon>
        <taxon>Pseudomonadati</taxon>
        <taxon>Pseudomonadota</taxon>
        <taxon>Alphaproteobacteria</taxon>
        <taxon>Sphingomonadales</taxon>
        <taxon>Sphingosinicellaceae</taxon>
        <taxon>Sphingosinicella</taxon>
    </lineage>
</organism>
<protein>
    <submittedName>
        <fullName evidence="3">TadE/TadG family type IV pilus assembly protein</fullName>
    </submittedName>
</protein>
<evidence type="ECO:0000313" key="3">
    <source>
        <dbReference type="EMBL" id="MFD0847879.1"/>
    </source>
</evidence>
<dbReference type="RefSeq" id="WP_381487639.1">
    <property type="nucleotide sequence ID" value="NZ_JBHTIK010000002.1"/>
</dbReference>